<evidence type="ECO:0000256" key="6">
    <source>
        <dbReference type="SAM" id="Phobius"/>
    </source>
</evidence>
<feature type="transmembrane region" description="Helical" evidence="6">
    <location>
        <begin position="285"/>
        <end position="305"/>
    </location>
</feature>
<reference evidence="7 8" key="1">
    <citation type="submission" date="2020-07" db="EMBL/GenBank/DDBJ databases">
        <title>Sequencing the genomes of 1000 actinobacteria strains.</title>
        <authorList>
            <person name="Klenk H.-P."/>
        </authorList>
    </citation>
    <scope>NUCLEOTIDE SEQUENCE [LARGE SCALE GENOMIC DNA]</scope>
    <source>
        <strain evidence="7 8">DSM 45927</strain>
    </source>
</reference>
<gene>
    <name evidence="7" type="ORF">HNR12_004381</name>
</gene>
<feature type="transmembrane region" description="Helical" evidence="6">
    <location>
        <begin position="108"/>
        <end position="130"/>
    </location>
</feature>
<dbReference type="Gene3D" id="1.20.1250.20">
    <property type="entry name" value="MFS general substrate transporter like domains"/>
    <property type="match status" value="1"/>
</dbReference>
<dbReference type="SUPFAM" id="SSF103473">
    <property type="entry name" value="MFS general substrate transporter"/>
    <property type="match status" value="1"/>
</dbReference>
<evidence type="ECO:0000256" key="4">
    <source>
        <dbReference type="ARBA" id="ARBA00022989"/>
    </source>
</evidence>
<feature type="transmembrane region" description="Helical" evidence="6">
    <location>
        <begin position="49"/>
        <end position="74"/>
    </location>
</feature>
<dbReference type="PANTHER" id="PTHR23513">
    <property type="entry name" value="INTEGRAL MEMBRANE EFFLUX PROTEIN-RELATED"/>
    <property type="match status" value="1"/>
</dbReference>
<keyword evidence="3 6" id="KW-0812">Transmembrane</keyword>
<keyword evidence="4 6" id="KW-1133">Transmembrane helix</keyword>
<dbReference type="CDD" id="cd06173">
    <property type="entry name" value="MFS_MefA_like"/>
    <property type="match status" value="1"/>
</dbReference>
<dbReference type="Proteomes" id="UP000575985">
    <property type="component" value="Unassembled WGS sequence"/>
</dbReference>
<feature type="transmembrane region" description="Helical" evidence="6">
    <location>
        <begin position="151"/>
        <end position="171"/>
    </location>
</feature>
<accession>A0A853BT56</accession>
<evidence type="ECO:0000256" key="2">
    <source>
        <dbReference type="ARBA" id="ARBA00022475"/>
    </source>
</evidence>
<dbReference type="AlphaFoldDB" id="A0A853BT56"/>
<feature type="transmembrane region" description="Helical" evidence="6">
    <location>
        <begin position="21"/>
        <end position="43"/>
    </location>
</feature>
<dbReference type="GO" id="GO:0005886">
    <property type="term" value="C:plasma membrane"/>
    <property type="evidence" value="ECO:0007669"/>
    <property type="project" value="UniProtKB-SubCell"/>
</dbReference>
<keyword evidence="8" id="KW-1185">Reference proteome</keyword>
<comment type="caution">
    <text evidence="7">The sequence shown here is derived from an EMBL/GenBank/DDBJ whole genome shotgun (WGS) entry which is preliminary data.</text>
</comment>
<dbReference type="InterPro" id="IPR011701">
    <property type="entry name" value="MFS"/>
</dbReference>
<organism evidence="7 8">
    <name type="scientific">Streptomonospora nanhaiensis</name>
    <dbReference type="NCBI Taxonomy" id="1323731"/>
    <lineage>
        <taxon>Bacteria</taxon>
        <taxon>Bacillati</taxon>
        <taxon>Actinomycetota</taxon>
        <taxon>Actinomycetes</taxon>
        <taxon>Streptosporangiales</taxon>
        <taxon>Nocardiopsidaceae</taxon>
        <taxon>Streptomonospora</taxon>
    </lineage>
</organism>
<feature type="transmembrane region" description="Helical" evidence="6">
    <location>
        <begin position="257"/>
        <end position="278"/>
    </location>
</feature>
<name>A0A853BT56_9ACTN</name>
<evidence type="ECO:0000313" key="8">
    <source>
        <dbReference type="Proteomes" id="UP000575985"/>
    </source>
</evidence>
<evidence type="ECO:0000256" key="1">
    <source>
        <dbReference type="ARBA" id="ARBA00004651"/>
    </source>
</evidence>
<dbReference type="EMBL" id="JACCFO010000001">
    <property type="protein sequence ID" value="NYI98104.1"/>
    <property type="molecule type" value="Genomic_DNA"/>
</dbReference>
<dbReference type="PANTHER" id="PTHR23513:SF11">
    <property type="entry name" value="STAPHYLOFERRIN A TRANSPORTER"/>
    <property type="match status" value="1"/>
</dbReference>
<feature type="transmembrane region" description="Helical" evidence="6">
    <location>
        <begin position="378"/>
        <end position="395"/>
    </location>
</feature>
<proteinExistence type="predicted"/>
<dbReference type="GO" id="GO:0022857">
    <property type="term" value="F:transmembrane transporter activity"/>
    <property type="evidence" value="ECO:0007669"/>
    <property type="project" value="InterPro"/>
</dbReference>
<dbReference type="RefSeq" id="WP_308118372.1">
    <property type="nucleotide sequence ID" value="NZ_JACCFO010000001.1"/>
</dbReference>
<evidence type="ECO:0000313" key="7">
    <source>
        <dbReference type="EMBL" id="NYI98104.1"/>
    </source>
</evidence>
<comment type="subcellular location">
    <subcellularLocation>
        <location evidence="1">Cell membrane</location>
        <topology evidence="1">Multi-pass membrane protein</topology>
    </subcellularLocation>
</comment>
<evidence type="ECO:0000256" key="5">
    <source>
        <dbReference type="ARBA" id="ARBA00023136"/>
    </source>
</evidence>
<keyword evidence="2" id="KW-1003">Cell membrane</keyword>
<feature type="transmembrane region" description="Helical" evidence="6">
    <location>
        <begin position="81"/>
        <end position="102"/>
    </location>
</feature>
<feature type="transmembrane region" description="Helical" evidence="6">
    <location>
        <begin position="177"/>
        <end position="198"/>
    </location>
</feature>
<evidence type="ECO:0000256" key="3">
    <source>
        <dbReference type="ARBA" id="ARBA00022692"/>
    </source>
</evidence>
<dbReference type="Pfam" id="PF07690">
    <property type="entry name" value="MFS_1"/>
    <property type="match status" value="1"/>
</dbReference>
<keyword evidence="5 6" id="KW-0472">Membrane</keyword>
<feature type="transmembrane region" description="Helical" evidence="6">
    <location>
        <begin position="223"/>
        <end position="245"/>
    </location>
</feature>
<sequence>MTTEPVRVRRVLAHRDFRGLAAGRALMYFGNGLATVGLTFAVLDLSGSLVDLGVVLGARSVALVVFALAGGVLADRLPRQAVLQGACALAALSQAAIAAGVLSGAASVPLLAGLSLVNGAVSAVGLPAAVSLIPRTVPAALLRPANAVARMGMMLGMAVGMSVGGGAVGLAGPAWTLAGGAAVFAAAGLAFATVRVVVPPRTARTHPLRDLAEGWGEFASRPWVWSVVLQFMVVNAVIAGGVKVLGAGVADETIGRGLWGVVLGAETAGALVGGVLAARRQPRRALLFGVALTAVDALPLLTLGYAPSVPFLLPALFLTGVALEQFGVAWEVSLQQNIPPDRLARVYSYDALGSFVALPIGETLAGPLAALLGTRTTLTGGAALILLATLAVLASRGVRTLEVRPDG</sequence>
<dbReference type="InterPro" id="IPR036259">
    <property type="entry name" value="MFS_trans_sf"/>
</dbReference>
<protein>
    <submittedName>
        <fullName evidence="7">MFS family permease</fullName>
    </submittedName>
</protein>